<dbReference type="Proteomes" id="UP000517523">
    <property type="component" value="Unassembled WGS sequence"/>
</dbReference>
<comment type="caution">
    <text evidence="2">The sequence shown here is derived from an EMBL/GenBank/DDBJ whole genome shotgun (WGS) entry which is preliminary data.</text>
</comment>
<evidence type="ECO:0000313" key="3">
    <source>
        <dbReference type="Proteomes" id="UP000517523"/>
    </source>
</evidence>
<reference evidence="2 3" key="1">
    <citation type="submission" date="2020-08" db="EMBL/GenBank/DDBJ databases">
        <title>Genomic Encyclopedia of Type Strains, Phase III (KMG-III): the genomes of soil and plant-associated and newly described type strains.</title>
        <authorList>
            <person name="Whitman W."/>
        </authorList>
    </citation>
    <scope>NUCLEOTIDE SEQUENCE [LARGE SCALE GENOMIC DNA]</scope>
    <source>
        <strain evidence="2 3">CECT 5831</strain>
    </source>
</reference>
<dbReference type="InterPro" id="IPR029018">
    <property type="entry name" value="Hex-like_dom2"/>
</dbReference>
<organism evidence="2 3">
    <name type="scientific">Paenibacillus rhizosphaerae</name>
    <dbReference type="NCBI Taxonomy" id="297318"/>
    <lineage>
        <taxon>Bacteria</taxon>
        <taxon>Bacillati</taxon>
        <taxon>Bacillota</taxon>
        <taxon>Bacilli</taxon>
        <taxon>Bacillales</taxon>
        <taxon>Paenibacillaceae</taxon>
        <taxon>Paenibacillus</taxon>
    </lineage>
</organism>
<dbReference type="RefSeq" id="WP_183578856.1">
    <property type="nucleotide sequence ID" value="NZ_JACHXJ010000001.1"/>
</dbReference>
<dbReference type="AlphaFoldDB" id="A0A839TH53"/>
<sequence>MLEMITIGYDMDSSPRIKHGVGMLKSALEACGYSVVERPGGWTWDRYRETEGSRIYVGSRTRSELLAGLEEQEVLLYHKEDPALEGFYLFSCPGQLTVVSGGDDSGALYGCQELSRIVREQGLLPRELAYGDAPRLVWRGPAVGIQKQEVEPGREPFEYPWTPDRFPWLYDKAMWLDYLDMLLEHRGNVLFLWNANPFSSLIDLPEEPEALEVTRLQLERNAGMLSWLADEADKRGIRVFLSFYSIHIPHKFADKHGLAYKQIQPTSVTSQYYRRLLSEFVLAFPAIGLMVCLGEQLKGEMYGAEWLCETILPGIMDGVRQSSAAEPPPVIVRSHGIEIEKVMEAAAPLYPNLHSEMKYNGESLTTWTPRGAAQKVHQRLGSRANEHVATIHSVTNLEPFRWGAPSFIQRCVQAVHYRLKASSLQFYPLSYWGWPYSPDRTDIRLKQMERDWIWFEAWLRYAWNPDRDARAERQHWIARLEHKYGSKEAGERILDAYEASGKCAPMLLRRFGITQGNRQTMSLGMTMSQLTNPDRYVPWSELWKSHAPPGERLEEYVLKDLAGLPHVGETPLDIVKEVERSSDEAYNAVNLARNSVMKGKSEFERFASDVEAIRAMTGVYTCKVRAAMLVLMYKHMVGGRYTQKVELLEEAADWVERSVAEYRRLTEITESQYWYAGGMQTRLRKVPFRDGKAFNHWKDCLPMYERELDVFRRRISELRAGQLPSELLSPSPPYERYRQSQFTLHSEHAELFRIEKGARVFKDGNIPIIYCAEELSGLTGIRFSQMQAAHEEMSLDIELQSPALVLLGYFRSQDDPWLKPTEREIEEIQRTELGPVLHKGLRLFAYPSVNIHALPYPAGKHTLRFGRGAFLIAGIIETDQKLSDREFNPRNNDRVLLDWLYEAAEERITP</sequence>
<dbReference type="GO" id="GO:0016787">
    <property type="term" value="F:hydrolase activity"/>
    <property type="evidence" value="ECO:0007669"/>
    <property type="project" value="UniProtKB-KW"/>
</dbReference>
<evidence type="ECO:0000256" key="1">
    <source>
        <dbReference type="ARBA" id="ARBA00022801"/>
    </source>
</evidence>
<keyword evidence="1" id="KW-0378">Hydrolase</keyword>
<evidence type="ECO:0000313" key="2">
    <source>
        <dbReference type="EMBL" id="MBB3126156.1"/>
    </source>
</evidence>
<dbReference type="GO" id="GO:0005975">
    <property type="term" value="P:carbohydrate metabolic process"/>
    <property type="evidence" value="ECO:0007669"/>
    <property type="project" value="UniProtKB-ARBA"/>
</dbReference>
<name>A0A839TH53_9BACL</name>
<protein>
    <recommendedName>
        <fullName evidence="4">Beta-hexosaminidase bacterial type N-terminal domain-containing protein</fullName>
    </recommendedName>
</protein>
<dbReference type="EMBL" id="JACHXJ010000001">
    <property type="protein sequence ID" value="MBB3126156.1"/>
    <property type="molecule type" value="Genomic_DNA"/>
</dbReference>
<dbReference type="SUPFAM" id="SSF55545">
    <property type="entry name" value="beta-N-acetylhexosaminidase-like domain"/>
    <property type="match status" value="1"/>
</dbReference>
<accession>A0A839TH53</accession>
<gene>
    <name evidence="2" type="ORF">FHS19_000810</name>
</gene>
<evidence type="ECO:0008006" key="4">
    <source>
        <dbReference type="Google" id="ProtNLM"/>
    </source>
</evidence>
<proteinExistence type="predicted"/>